<dbReference type="InterPro" id="IPR007792">
    <property type="entry name" value="T4SS_VirB3/TrbD/AvhB"/>
</dbReference>
<keyword evidence="3 5" id="KW-1133">Transmembrane helix</keyword>
<evidence type="ECO:0000256" key="1">
    <source>
        <dbReference type="ARBA" id="ARBA00004370"/>
    </source>
</evidence>
<dbReference type="STRING" id="298386.PBPRB1599"/>
<keyword evidence="2 5" id="KW-0812">Transmembrane</keyword>
<protein>
    <submittedName>
        <fullName evidence="6">Hypothetical TrbD protein</fullName>
    </submittedName>
</protein>
<dbReference type="RefSeq" id="WP_011221615.1">
    <property type="nucleotide sequence ID" value="NC_006371.1"/>
</dbReference>
<dbReference type="GO" id="GO:0016020">
    <property type="term" value="C:membrane"/>
    <property type="evidence" value="ECO:0007669"/>
    <property type="project" value="UniProtKB-SubCell"/>
</dbReference>
<evidence type="ECO:0000256" key="2">
    <source>
        <dbReference type="ARBA" id="ARBA00022692"/>
    </source>
</evidence>
<feature type="transmembrane region" description="Helical" evidence="5">
    <location>
        <begin position="28"/>
        <end position="58"/>
    </location>
</feature>
<keyword evidence="4 5" id="KW-0472">Membrane</keyword>
<accession>Q6LGX1</accession>
<dbReference type="InterPro" id="IPR016704">
    <property type="entry name" value="Conjugal_tfr_TrbD"/>
</dbReference>
<dbReference type="eggNOG" id="COG5268">
    <property type="taxonomic scope" value="Bacteria"/>
</dbReference>
<evidence type="ECO:0000313" key="6">
    <source>
        <dbReference type="EMBL" id="CAG23459.1"/>
    </source>
</evidence>
<evidence type="ECO:0000256" key="5">
    <source>
        <dbReference type="SAM" id="Phobius"/>
    </source>
</evidence>
<evidence type="ECO:0000313" key="7">
    <source>
        <dbReference type="Proteomes" id="UP000000593"/>
    </source>
</evidence>
<evidence type="ECO:0000256" key="3">
    <source>
        <dbReference type="ARBA" id="ARBA00022989"/>
    </source>
</evidence>
<dbReference type="AlphaFoldDB" id="Q6LGX1"/>
<sequence>MNTDEPLVCRPVFAFNRSHLFLGGERELVLSMVLLCIVLIVALQNIYTAMMGVVLLIVSITVARMMAKSDPQLTKTYRRFARYQRFYPSNGMKQYGG</sequence>
<comment type="subcellular location">
    <subcellularLocation>
        <location evidence="1">Membrane</location>
    </subcellularLocation>
</comment>
<proteinExistence type="predicted"/>
<dbReference type="EMBL" id="CR378680">
    <property type="protein sequence ID" value="CAG23459.1"/>
    <property type="molecule type" value="Genomic_DNA"/>
</dbReference>
<name>Q6LGX1_PHOPR</name>
<dbReference type="KEGG" id="ppr:PBPRB1599"/>
<dbReference type="PIRSF" id="PIRSF017854">
    <property type="entry name" value="T4SS_TrbD"/>
    <property type="match status" value="1"/>
</dbReference>
<dbReference type="HOGENOM" id="CLU_2344227_0_0_6"/>
<evidence type="ECO:0000256" key="4">
    <source>
        <dbReference type="ARBA" id="ARBA00023136"/>
    </source>
</evidence>
<reference evidence="7" key="1">
    <citation type="journal article" date="2005" name="Science">
        <title>Life at depth: Photobacterium profundum genome sequence and expression analysis.</title>
        <authorList>
            <person name="Vezzi A."/>
            <person name="Campanaro S."/>
            <person name="D'Angelo M."/>
            <person name="Simonato F."/>
            <person name="Vitulo N."/>
            <person name="Lauro F.M."/>
            <person name="Cestaro A."/>
            <person name="Malacrida G."/>
            <person name="Simionati B."/>
            <person name="Cannata N."/>
            <person name="Romualdi C."/>
            <person name="Bartlett D.H."/>
            <person name="Valle G."/>
        </authorList>
    </citation>
    <scope>NUCLEOTIDE SEQUENCE [LARGE SCALE GENOMIC DNA]</scope>
    <source>
        <strain evidence="7">ATCC BAA-1253 / SS9</strain>
    </source>
</reference>
<keyword evidence="7" id="KW-1185">Reference proteome</keyword>
<dbReference type="Pfam" id="PF05101">
    <property type="entry name" value="VirB3"/>
    <property type="match status" value="1"/>
</dbReference>
<gene>
    <name evidence="6" type="primary">AGR_PTI_</name>
    <name evidence="6" type="ordered locus">PBPRB1599</name>
</gene>
<dbReference type="Proteomes" id="UP000000593">
    <property type="component" value="Chromosome 2"/>
</dbReference>
<organism evidence="6 7">
    <name type="scientific">Photobacterium profundum (strain SS9)</name>
    <dbReference type="NCBI Taxonomy" id="298386"/>
    <lineage>
        <taxon>Bacteria</taxon>
        <taxon>Pseudomonadati</taxon>
        <taxon>Pseudomonadota</taxon>
        <taxon>Gammaproteobacteria</taxon>
        <taxon>Vibrionales</taxon>
        <taxon>Vibrionaceae</taxon>
        <taxon>Photobacterium</taxon>
    </lineage>
</organism>
<dbReference type="NCBIfam" id="NF010395">
    <property type="entry name" value="PRK13823.1"/>
    <property type="match status" value="1"/>
</dbReference>